<feature type="compositionally biased region" description="Basic residues" evidence="1">
    <location>
        <begin position="38"/>
        <end position="49"/>
    </location>
</feature>
<dbReference type="Gramene" id="TuG1812G0100004129.01.T04">
    <property type="protein sequence ID" value="TuG1812G0100004129.01.T04.cds287809"/>
    <property type="gene ID" value="TuG1812G0100004129.01"/>
</dbReference>
<reference evidence="2" key="2">
    <citation type="submission" date="2018-03" db="EMBL/GenBank/DDBJ databases">
        <title>The Triticum urartu genome reveals the dynamic nature of wheat genome evolution.</title>
        <authorList>
            <person name="Ling H."/>
            <person name="Ma B."/>
            <person name="Shi X."/>
            <person name="Liu H."/>
            <person name="Dong L."/>
            <person name="Sun H."/>
            <person name="Cao Y."/>
            <person name="Gao Q."/>
            <person name="Zheng S."/>
            <person name="Li Y."/>
            <person name="Yu Y."/>
            <person name="Du H."/>
            <person name="Qi M."/>
            <person name="Li Y."/>
            <person name="Yu H."/>
            <person name="Cui Y."/>
            <person name="Wang N."/>
            <person name="Chen C."/>
            <person name="Wu H."/>
            <person name="Zhao Y."/>
            <person name="Zhang J."/>
            <person name="Li Y."/>
            <person name="Zhou W."/>
            <person name="Zhang B."/>
            <person name="Hu W."/>
            <person name="Eijk M."/>
            <person name="Tang J."/>
            <person name="Witsenboer H."/>
            <person name="Zhao S."/>
            <person name="Li Z."/>
            <person name="Zhang A."/>
            <person name="Wang D."/>
            <person name="Liang C."/>
        </authorList>
    </citation>
    <scope>NUCLEOTIDE SEQUENCE [LARGE SCALE GENOMIC DNA]</scope>
    <source>
        <strain evidence="2">cv. G1812</strain>
    </source>
</reference>
<dbReference type="EnsemblPlants" id="TuG1812G0100004129.01.T04">
    <property type="protein sequence ID" value="TuG1812G0100004129.01.T04.cds287809"/>
    <property type="gene ID" value="TuG1812G0100004129.01"/>
</dbReference>
<evidence type="ECO:0000313" key="2">
    <source>
        <dbReference type="EnsemblPlants" id="TuG1812G0100004129.01.T04.cds287809"/>
    </source>
</evidence>
<feature type="region of interest" description="Disordered" evidence="1">
    <location>
        <begin position="1"/>
        <end position="85"/>
    </location>
</feature>
<feature type="compositionally biased region" description="Polar residues" evidence="1">
    <location>
        <begin position="1"/>
        <end position="13"/>
    </location>
</feature>
<organism evidence="2 3">
    <name type="scientific">Triticum urartu</name>
    <name type="common">Red wild einkorn</name>
    <name type="synonym">Crithodium urartu</name>
    <dbReference type="NCBI Taxonomy" id="4572"/>
    <lineage>
        <taxon>Eukaryota</taxon>
        <taxon>Viridiplantae</taxon>
        <taxon>Streptophyta</taxon>
        <taxon>Embryophyta</taxon>
        <taxon>Tracheophyta</taxon>
        <taxon>Spermatophyta</taxon>
        <taxon>Magnoliopsida</taxon>
        <taxon>Liliopsida</taxon>
        <taxon>Poales</taxon>
        <taxon>Poaceae</taxon>
        <taxon>BOP clade</taxon>
        <taxon>Pooideae</taxon>
        <taxon>Triticodae</taxon>
        <taxon>Triticeae</taxon>
        <taxon>Triticinae</taxon>
        <taxon>Triticum</taxon>
    </lineage>
</organism>
<reference evidence="3" key="1">
    <citation type="journal article" date="2013" name="Nature">
        <title>Draft genome of the wheat A-genome progenitor Triticum urartu.</title>
        <authorList>
            <person name="Ling H.Q."/>
            <person name="Zhao S."/>
            <person name="Liu D."/>
            <person name="Wang J."/>
            <person name="Sun H."/>
            <person name="Zhang C."/>
            <person name="Fan H."/>
            <person name="Li D."/>
            <person name="Dong L."/>
            <person name="Tao Y."/>
            <person name="Gao C."/>
            <person name="Wu H."/>
            <person name="Li Y."/>
            <person name="Cui Y."/>
            <person name="Guo X."/>
            <person name="Zheng S."/>
            <person name="Wang B."/>
            <person name="Yu K."/>
            <person name="Liang Q."/>
            <person name="Yang W."/>
            <person name="Lou X."/>
            <person name="Chen J."/>
            <person name="Feng M."/>
            <person name="Jian J."/>
            <person name="Zhang X."/>
            <person name="Luo G."/>
            <person name="Jiang Y."/>
            <person name="Liu J."/>
            <person name="Wang Z."/>
            <person name="Sha Y."/>
            <person name="Zhang B."/>
            <person name="Wu H."/>
            <person name="Tang D."/>
            <person name="Shen Q."/>
            <person name="Xue P."/>
            <person name="Zou S."/>
            <person name="Wang X."/>
            <person name="Liu X."/>
            <person name="Wang F."/>
            <person name="Yang Y."/>
            <person name="An X."/>
            <person name="Dong Z."/>
            <person name="Zhang K."/>
            <person name="Zhang X."/>
            <person name="Luo M.C."/>
            <person name="Dvorak J."/>
            <person name="Tong Y."/>
            <person name="Wang J."/>
            <person name="Yang H."/>
            <person name="Li Z."/>
            <person name="Wang D."/>
            <person name="Zhang A."/>
            <person name="Wang J."/>
        </authorList>
    </citation>
    <scope>NUCLEOTIDE SEQUENCE</scope>
    <source>
        <strain evidence="3">cv. G1812</strain>
    </source>
</reference>
<protein>
    <submittedName>
        <fullName evidence="2">Uncharacterized protein</fullName>
    </submittedName>
</protein>
<feature type="compositionally biased region" description="Basic residues" evidence="1">
    <location>
        <begin position="56"/>
        <end position="66"/>
    </location>
</feature>
<dbReference type="Proteomes" id="UP000015106">
    <property type="component" value="Chromosome 1"/>
</dbReference>
<dbReference type="AlphaFoldDB" id="A0A8R7K3Q2"/>
<name>A0A8R7K3Q2_TRIUA</name>
<reference evidence="2" key="3">
    <citation type="submission" date="2022-06" db="UniProtKB">
        <authorList>
            <consortium name="EnsemblPlants"/>
        </authorList>
    </citation>
    <scope>IDENTIFICATION</scope>
</reference>
<keyword evidence="3" id="KW-1185">Reference proteome</keyword>
<accession>A0A8R7K3Q2</accession>
<proteinExistence type="predicted"/>
<evidence type="ECO:0000256" key="1">
    <source>
        <dbReference type="SAM" id="MobiDB-lite"/>
    </source>
</evidence>
<sequence length="107" mass="11742">MAMSCSAFNSVASSPRALQHTRLRKISTHAVRIDEQRRRRRRRGGRRAGRVAAHLRPGRGARRRPRAAGGAQQDPARVLGRPPPPGVIHRTVPVLFLLGFSLGLPCA</sequence>
<evidence type="ECO:0000313" key="3">
    <source>
        <dbReference type="Proteomes" id="UP000015106"/>
    </source>
</evidence>